<organism evidence="6 7">
    <name type="scientific">Oikopleura dioica</name>
    <name type="common">Tunicate</name>
    <dbReference type="NCBI Taxonomy" id="34765"/>
    <lineage>
        <taxon>Eukaryota</taxon>
        <taxon>Metazoa</taxon>
        <taxon>Chordata</taxon>
        <taxon>Tunicata</taxon>
        <taxon>Appendicularia</taxon>
        <taxon>Copelata</taxon>
        <taxon>Oikopleuridae</taxon>
        <taxon>Oikopleura</taxon>
    </lineage>
</organism>
<keyword evidence="3" id="KW-0131">Cell cycle</keyword>
<dbReference type="Pfam" id="PF00134">
    <property type="entry name" value="Cyclin_N"/>
    <property type="match status" value="1"/>
</dbReference>
<dbReference type="InterPro" id="IPR036915">
    <property type="entry name" value="Cyclin-like_sf"/>
</dbReference>
<dbReference type="Gene3D" id="1.10.472.10">
    <property type="entry name" value="Cyclin-like"/>
    <property type="match status" value="1"/>
</dbReference>
<evidence type="ECO:0000313" key="6">
    <source>
        <dbReference type="EMBL" id="CAG5095905.1"/>
    </source>
</evidence>
<evidence type="ECO:0000256" key="1">
    <source>
        <dbReference type="ARBA" id="ARBA00022618"/>
    </source>
</evidence>
<dbReference type="InterPro" id="IPR039361">
    <property type="entry name" value="Cyclin"/>
</dbReference>
<dbReference type="InterPro" id="IPR013763">
    <property type="entry name" value="Cyclin-like_dom"/>
</dbReference>
<name>A0ABN7S9R3_OIKDI</name>
<evidence type="ECO:0000256" key="4">
    <source>
        <dbReference type="RuleBase" id="RU000383"/>
    </source>
</evidence>
<sequence length="262" mass="30169">MNTDREQLQALNRDVNVQETGPVKAIRPTEITPNETVEMAWEASDSGAQALEAQLKKIEVKDESDERWCKDHVEQVYGYLRFLEHSKEVRPNFLAHHGHRASPKMRQILTDWMVQVGRRFRLLNDTLFLSVAYMDRYLQRVETVEKSQMQLVGVACMMLASKNEEIYSPAVSDFVYVCDKAYTEDEIKDMELEVLGRLDCELSFAYSLEFLRRFSRVAEDKIDPRVHPVKVPVRACFDGLRFGKHEAVLSGCGCLVAVNQPH</sequence>
<keyword evidence="1" id="KW-0132">Cell division</keyword>
<dbReference type="PROSITE" id="PS00292">
    <property type="entry name" value="CYCLINS"/>
    <property type="match status" value="1"/>
</dbReference>
<proteinExistence type="inferred from homology"/>
<dbReference type="PANTHER" id="PTHR10177">
    <property type="entry name" value="CYCLINS"/>
    <property type="match status" value="1"/>
</dbReference>
<protein>
    <submittedName>
        <fullName evidence="6">Oidioi.mRNA.OKI2018_I69.XSR.g14393.t1.cds</fullName>
    </submittedName>
</protein>
<gene>
    <name evidence="6" type="ORF">OKIOD_LOCUS5951</name>
</gene>
<accession>A0ABN7S9R3</accession>
<keyword evidence="2 4" id="KW-0195">Cyclin</keyword>
<dbReference type="Proteomes" id="UP001158576">
    <property type="component" value="Chromosome XSR"/>
</dbReference>
<feature type="domain" description="Cyclin-like" evidence="5">
    <location>
        <begin position="111"/>
        <end position="196"/>
    </location>
</feature>
<dbReference type="EMBL" id="OU015569">
    <property type="protein sequence ID" value="CAG5095905.1"/>
    <property type="molecule type" value="Genomic_DNA"/>
</dbReference>
<evidence type="ECO:0000259" key="5">
    <source>
        <dbReference type="SMART" id="SM00385"/>
    </source>
</evidence>
<dbReference type="InterPro" id="IPR048258">
    <property type="entry name" value="Cyclins_cyclin-box"/>
</dbReference>
<dbReference type="SUPFAM" id="SSF47954">
    <property type="entry name" value="Cyclin-like"/>
    <property type="match status" value="1"/>
</dbReference>
<keyword evidence="7" id="KW-1185">Reference proteome</keyword>
<evidence type="ECO:0000256" key="2">
    <source>
        <dbReference type="ARBA" id="ARBA00023127"/>
    </source>
</evidence>
<evidence type="ECO:0000313" key="7">
    <source>
        <dbReference type="Proteomes" id="UP001158576"/>
    </source>
</evidence>
<evidence type="ECO:0000256" key="3">
    <source>
        <dbReference type="ARBA" id="ARBA00023306"/>
    </source>
</evidence>
<comment type="similarity">
    <text evidence="4">Belongs to the cyclin family.</text>
</comment>
<dbReference type="SMART" id="SM00385">
    <property type="entry name" value="CYCLIN"/>
    <property type="match status" value="1"/>
</dbReference>
<dbReference type="InterPro" id="IPR006671">
    <property type="entry name" value="Cyclin_N"/>
</dbReference>
<reference evidence="6 7" key="1">
    <citation type="submission" date="2021-04" db="EMBL/GenBank/DDBJ databases">
        <authorList>
            <person name="Bliznina A."/>
        </authorList>
    </citation>
    <scope>NUCLEOTIDE SEQUENCE [LARGE SCALE GENOMIC DNA]</scope>
</reference>